<comment type="caution">
    <text evidence="2">The sequence shown here is derived from an EMBL/GenBank/DDBJ whole genome shotgun (WGS) entry which is preliminary data.</text>
</comment>
<keyword evidence="1" id="KW-0812">Transmembrane</keyword>
<gene>
    <name evidence="2" type="ORF">BDN71DRAFT_1442564</name>
</gene>
<dbReference type="AlphaFoldDB" id="A0A9P6A4F1"/>
<protein>
    <submittedName>
        <fullName evidence="2">Uncharacterized protein</fullName>
    </submittedName>
</protein>
<keyword evidence="1" id="KW-1133">Transmembrane helix</keyword>
<evidence type="ECO:0000256" key="1">
    <source>
        <dbReference type="SAM" id="Phobius"/>
    </source>
</evidence>
<evidence type="ECO:0000313" key="2">
    <source>
        <dbReference type="EMBL" id="KAF9499061.1"/>
    </source>
</evidence>
<dbReference type="EMBL" id="MU154534">
    <property type="protein sequence ID" value="KAF9499061.1"/>
    <property type="molecule type" value="Genomic_DNA"/>
</dbReference>
<keyword evidence="1" id="KW-0472">Membrane</keyword>
<organism evidence="2 3">
    <name type="scientific">Pleurotus eryngii</name>
    <name type="common">Boletus of the steppes</name>
    <dbReference type="NCBI Taxonomy" id="5323"/>
    <lineage>
        <taxon>Eukaryota</taxon>
        <taxon>Fungi</taxon>
        <taxon>Dikarya</taxon>
        <taxon>Basidiomycota</taxon>
        <taxon>Agaricomycotina</taxon>
        <taxon>Agaricomycetes</taxon>
        <taxon>Agaricomycetidae</taxon>
        <taxon>Agaricales</taxon>
        <taxon>Pleurotineae</taxon>
        <taxon>Pleurotaceae</taxon>
        <taxon>Pleurotus</taxon>
    </lineage>
</organism>
<reference evidence="2" key="1">
    <citation type="submission" date="2020-11" db="EMBL/GenBank/DDBJ databases">
        <authorList>
            <consortium name="DOE Joint Genome Institute"/>
            <person name="Ahrendt S."/>
            <person name="Riley R."/>
            <person name="Andreopoulos W."/>
            <person name="Labutti K."/>
            <person name="Pangilinan J."/>
            <person name="Ruiz-Duenas F.J."/>
            <person name="Barrasa J.M."/>
            <person name="Sanchez-Garcia M."/>
            <person name="Camarero S."/>
            <person name="Miyauchi S."/>
            <person name="Serrano A."/>
            <person name="Linde D."/>
            <person name="Babiker R."/>
            <person name="Drula E."/>
            <person name="Ayuso-Fernandez I."/>
            <person name="Pacheco R."/>
            <person name="Padilla G."/>
            <person name="Ferreira P."/>
            <person name="Barriuso J."/>
            <person name="Kellner H."/>
            <person name="Castanera R."/>
            <person name="Alfaro M."/>
            <person name="Ramirez L."/>
            <person name="Pisabarro A.G."/>
            <person name="Kuo A."/>
            <person name="Tritt A."/>
            <person name="Lipzen A."/>
            <person name="He G."/>
            <person name="Yan M."/>
            <person name="Ng V."/>
            <person name="Cullen D."/>
            <person name="Martin F."/>
            <person name="Rosso M.-N."/>
            <person name="Henrissat B."/>
            <person name="Hibbett D."/>
            <person name="Martinez A.T."/>
            <person name="Grigoriev I.V."/>
        </authorList>
    </citation>
    <scope>NUCLEOTIDE SEQUENCE</scope>
    <source>
        <strain evidence="2">ATCC 90797</strain>
    </source>
</reference>
<keyword evidence="3" id="KW-1185">Reference proteome</keyword>
<evidence type="ECO:0000313" key="3">
    <source>
        <dbReference type="Proteomes" id="UP000807025"/>
    </source>
</evidence>
<name>A0A9P6A4F1_PLEER</name>
<accession>A0A9P6A4F1</accession>
<dbReference type="Proteomes" id="UP000807025">
    <property type="component" value="Unassembled WGS sequence"/>
</dbReference>
<proteinExistence type="predicted"/>
<feature type="transmembrane region" description="Helical" evidence="1">
    <location>
        <begin position="6"/>
        <end position="24"/>
    </location>
</feature>
<sequence>MLSNFTITDLALPFLTCLAYVAIVRLRLWAEGPSDHNDGGPDNRIASEGNYDLAKVDESVPPSSTKHSDAKYGWGLWIS</sequence>